<dbReference type="PROSITE" id="PS50888">
    <property type="entry name" value="BHLH"/>
    <property type="match status" value="1"/>
</dbReference>
<evidence type="ECO:0000256" key="1">
    <source>
        <dbReference type="ARBA" id="ARBA00004448"/>
    </source>
</evidence>
<dbReference type="Proteomes" id="UP001367676">
    <property type="component" value="Unassembled WGS sequence"/>
</dbReference>
<keyword evidence="7" id="KW-1133">Transmembrane helix</keyword>
<dbReference type="Pfam" id="PF00153">
    <property type="entry name" value="Mito_carr"/>
    <property type="match status" value="3"/>
</dbReference>
<evidence type="ECO:0000256" key="12">
    <source>
        <dbReference type="SAM" id="Coils"/>
    </source>
</evidence>
<keyword evidence="12" id="KW-0175">Coiled coil</keyword>
<reference evidence="14 15" key="1">
    <citation type="submission" date="2024-03" db="EMBL/GenBank/DDBJ databases">
        <title>Adaptation during the transition from Ophiocordyceps entomopathogen to insect associate is accompanied by gene loss and intensified selection.</title>
        <authorList>
            <person name="Ward C.M."/>
            <person name="Onetto C.A."/>
            <person name="Borneman A.R."/>
        </authorList>
    </citation>
    <scope>NUCLEOTIDE SEQUENCE [LARGE SCALE GENOMIC DNA]</scope>
    <source>
        <strain evidence="14">AWRI1</strain>
        <tissue evidence="14">Single Adult Female</tissue>
    </source>
</reference>
<comment type="similarity">
    <text evidence="2 11">Belongs to the mitochondrial carrier (TC 2.A.29) family.</text>
</comment>
<protein>
    <recommendedName>
        <fullName evidence="13">BHLH domain-containing protein</fullName>
    </recommendedName>
</protein>
<dbReference type="SMART" id="SM00353">
    <property type="entry name" value="HLH"/>
    <property type="match status" value="1"/>
</dbReference>
<dbReference type="PROSITE" id="PS50920">
    <property type="entry name" value="SOLCAR"/>
    <property type="match status" value="3"/>
</dbReference>
<evidence type="ECO:0000256" key="11">
    <source>
        <dbReference type="RuleBase" id="RU000488"/>
    </source>
</evidence>
<dbReference type="PANTHER" id="PTHR46131">
    <property type="entry name" value="SD08549P"/>
    <property type="match status" value="1"/>
</dbReference>
<feature type="repeat" description="Solcar" evidence="10">
    <location>
        <begin position="292"/>
        <end position="372"/>
    </location>
</feature>
<dbReference type="SUPFAM" id="SSF47459">
    <property type="entry name" value="HLH, helix-loop-helix DNA-binding domain"/>
    <property type="match status" value="1"/>
</dbReference>
<evidence type="ECO:0000256" key="7">
    <source>
        <dbReference type="ARBA" id="ARBA00022989"/>
    </source>
</evidence>
<evidence type="ECO:0000256" key="9">
    <source>
        <dbReference type="ARBA" id="ARBA00023136"/>
    </source>
</evidence>
<keyword evidence="9 10" id="KW-0472">Membrane</keyword>
<dbReference type="Gene3D" id="4.10.280.10">
    <property type="entry name" value="Helix-loop-helix DNA-binding domain"/>
    <property type="match status" value="1"/>
</dbReference>
<evidence type="ECO:0000256" key="3">
    <source>
        <dbReference type="ARBA" id="ARBA00022448"/>
    </source>
</evidence>
<evidence type="ECO:0000256" key="4">
    <source>
        <dbReference type="ARBA" id="ARBA00022692"/>
    </source>
</evidence>
<dbReference type="InterPro" id="IPR023395">
    <property type="entry name" value="MCP_dom_sf"/>
</dbReference>
<keyword evidence="5" id="KW-0677">Repeat</keyword>
<feature type="coiled-coil region" evidence="12">
    <location>
        <begin position="221"/>
        <end position="258"/>
    </location>
</feature>
<dbReference type="InterPro" id="IPR052465">
    <property type="entry name" value="Mito_NAD+_Carrier"/>
</dbReference>
<keyword evidence="4 10" id="KW-0812">Transmembrane</keyword>
<evidence type="ECO:0000256" key="8">
    <source>
        <dbReference type="ARBA" id="ARBA00023128"/>
    </source>
</evidence>
<dbReference type="PANTHER" id="PTHR46131:SF1">
    <property type="entry name" value="SD08549P"/>
    <property type="match status" value="1"/>
</dbReference>
<dbReference type="GO" id="GO:0005743">
    <property type="term" value="C:mitochondrial inner membrane"/>
    <property type="evidence" value="ECO:0007669"/>
    <property type="project" value="UniProtKB-SubCell"/>
</dbReference>
<dbReference type="GO" id="GO:0051724">
    <property type="term" value="F:NAD transmembrane transporter activity"/>
    <property type="evidence" value="ECO:0007669"/>
    <property type="project" value="TreeGrafter"/>
</dbReference>
<dbReference type="InterPro" id="IPR018108">
    <property type="entry name" value="MCP_transmembrane"/>
</dbReference>
<dbReference type="GO" id="GO:0046983">
    <property type="term" value="F:protein dimerization activity"/>
    <property type="evidence" value="ECO:0007669"/>
    <property type="project" value="InterPro"/>
</dbReference>
<evidence type="ECO:0000256" key="5">
    <source>
        <dbReference type="ARBA" id="ARBA00022737"/>
    </source>
</evidence>
<keyword evidence="3 11" id="KW-0813">Transport</keyword>
<comment type="subcellular location">
    <subcellularLocation>
        <location evidence="1">Mitochondrion inner membrane</location>
        <topology evidence="1">Multi-pass membrane protein</topology>
    </subcellularLocation>
</comment>
<dbReference type="InterPro" id="IPR036638">
    <property type="entry name" value="HLH_DNA-bd_sf"/>
</dbReference>
<evidence type="ECO:0000259" key="13">
    <source>
        <dbReference type="PROSITE" id="PS50888"/>
    </source>
</evidence>
<comment type="caution">
    <text evidence="14">The sequence shown here is derived from an EMBL/GenBank/DDBJ whole genome shotgun (WGS) entry which is preliminary data.</text>
</comment>
<organism evidence="14 15">
    <name type="scientific">Parthenolecanium corni</name>
    <dbReference type="NCBI Taxonomy" id="536013"/>
    <lineage>
        <taxon>Eukaryota</taxon>
        <taxon>Metazoa</taxon>
        <taxon>Ecdysozoa</taxon>
        <taxon>Arthropoda</taxon>
        <taxon>Hexapoda</taxon>
        <taxon>Insecta</taxon>
        <taxon>Pterygota</taxon>
        <taxon>Neoptera</taxon>
        <taxon>Paraneoptera</taxon>
        <taxon>Hemiptera</taxon>
        <taxon>Sternorrhyncha</taxon>
        <taxon>Coccoidea</taxon>
        <taxon>Coccidae</taxon>
        <taxon>Parthenolecanium</taxon>
    </lineage>
</organism>
<dbReference type="Gene3D" id="1.50.40.10">
    <property type="entry name" value="Mitochondrial carrier domain"/>
    <property type="match status" value="1"/>
</dbReference>
<keyword evidence="15" id="KW-1185">Reference proteome</keyword>
<keyword evidence="6" id="KW-0999">Mitochondrion inner membrane</keyword>
<feature type="repeat" description="Solcar" evidence="10">
    <location>
        <begin position="385"/>
        <end position="466"/>
    </location>
</feature>
<evidence type="ECO:0000313" key="15">
    <source>
        <dbReference type="Proteomes" id="UP001367676"/>
    </source>
</evidence>
<proteinExistence type="inferred from homology"/>
<sequence length="572" mass="64287">MIDLNLESGDVKVCPDDLIAEKDLMDAQTLIVEEECSLGSVDEQNVSDISSAETLLDSTSTNADDVDLQYQFRANEGVTYRVVQVSGTITPNSESSSLPQIISANPTLSSTQQIQTVFTNPLNGQLFVIGSADEVYPKANSHKPIAPRTASVVENVRSPVISRDDRRRATHNEIERRRRDKINNWILKLSKIVPECHSDNSKGYDAQPSKGGILAKACDYISELRESNQKLTNVLRDNERLIAEVAKQKKLNESLFRENAELKNILKQNGITMKEKIDRNFRMPERHRIPVIGDYREFACGWGAAAVNITITFPVNKLIFRQMLHGIGFRAACRQIMAEGVTSLYRGMLPPLLQKSISSSLMFGTYDMFRRCSLLEACSDHPKVRNAIAASLSGSVEAILAPFERIQTLLQDQAYHDEFTNMKHAVQEVGLRFGFREYYRGLTPILLRNGPSNVIFFLLREELGDVGQQYTASTWTLNGLRQFLVGASIGALNSTLFYPCNVIKVHMQSKLGGSFLSMWTAAREIYLDRGRKISMFYKGVHVNYTRSFVSWGVINLAYERLKIVLFTDDSSV</sequence>
<accession>A0AAN9TJ81</accession>
<dbReference type="AlphaFoldDB" id="A0AAN9TJ81"/>
<name>A0AAN9TJ81_9HEMI</name>
<dbReference type="InterPro" id="IPR011598">
    <property type="entry name" value="bHLH_dom"/>
</dbReference>
<dbReference type="Pfam" id="PF00010">
    <property type="entry name" value="HLH"/>
    <property type="match status" value="1"/>
</dbReference>
<feature type="domain" description="BHLH" evidence="13">
    <location>
        <begin position="166"/>
        <end position="224"/>
    </location>
</feature>
<gene>
    <name evidence="14" type="ORF">V9T40_002623</name>
</gene>
<evidence type="ECO:0000256" key="10">
    <source>
        <dbReference type="PROSITE-ProRule" id="PRU00282"/>
    </source>
</evidence>
<evidence type="ECO:0000256" key="2">
    <source>
        <dbReference type="ARBA" id="ARBA00006375"/>
    </source>
</evidence>
<feature type="repeat" description="Solcar" evidence="10">
    <location>
        <begin position="477"/>
        <end position="564"/>
    </location>
</feature>
<evidence type="ECO:0000313" key="14">
    <source>
        <dbReference type="EMBL" id="KAK7591010.1"/>
    </source>
</evidence>
<dbReference type="EMBL" id="JBBCAQ010000022">
    <property type="protein sequence ID" value="KAK7591010.1"/>
    <property type="molecule type" value="Genomic_DNA"/>
</dbReference>
<evidence type="ECO:0000256" key="6">
    <source>
        <dbReference type="ARBA" id="ARBA00022792"/>
    </source>
</evidence>
<dbReference type="SUPFAM" id="SSF103506">
    <property type="entry name" value="Mitochondrial carrier"/>
    <property type="match status" value="1"/>
</dbReference>
<keyword evidence="8" id="KW-0496">Mitochondrion</keyword>